<evidence type="ECO:0000256" key="1">
    <source>
        <dbReference type="ARBA" id="ARBA00001946"/>
    </source>
</evidence>
<reference evidence="8 9" key="1">
    <citation type="submission" date="2016-11" db="EMBL/GenBank/DDBJ databases">
        <authorList>
            <person name="Jaros S."/>
            <person name="Januszkiewicz K."/>
            <person name="Wedrychowicz H."/>
        </authorList>
    </citation>
    <scope>NUCLEOTIDE SEQUENCE [LARGE SCALE GENOMIC DNA]</scope>
    <source>
        <strain evidence="8 9">DSM 43832</strain>
    </source>
</reference>
<protein>
    <submittedName>
        <fullName evidence="8">Isopentenyldiphosphate isomerase</fullName>
    </submittedName>
</protein>
<dbReference type="GO" id="GO:0016817">
    <property type="term" value="F:hydrolase activity, acting on acid anhydrides"/>
    <property type="evidence" value="ECO:0007669"/>
    <property type="project" value="InterPro"/>
</dbReference>
<comment type="similarity">
    <text evidence="2">Belongs to the Nudix hydrolase family.</text>
</comment>
<keyword evidence="5 6" id="KW-0460">Magnesium</keyword>
<dbReference type="Proteomes" id="UP000184363">
    <property type="component" value="Unassembled WGS sequence"/>
</dbReference>
<sequence>MQDPGAELVALYDPEGAPTGEAAQRSVVYRDGLWHAATAVLLRSTDGRRVYLHRRTDTKLVHPGAYDCWAGGVVDPGETPGAAAERELAEELGVTGVPLAPLDRFRYDDGRLRYHVFAYEAFWDGPVTWQPEEVAWGGWVTVAELRAVLADPARPFAPDGRVGAQRWLARLGT</sequence>
<keyword evidence="9" id="KW-1185">Reference proteome</keyword>
<dbReference type="InterPro" id="IPR000086">
    <property type="entry name" value="NUDIX_hydrolase_dom"/>
</dbReference>
<evidence type="ECO:0000256" key="3">
    <source>
        <dbReference type="ARBA" id="ARBA00022723"/>
    </source>
</evidence>
<dbReference type="PIRSF" id="PIRSF017340">
    <property type="entry name" value="Nudix_hydro"/>
    <property type="match status" value="1"/>
</dbReference>
<evidence type="ECO:0000256" key="4">
    <source>
        <dbReference type="ARBA" id="ARBA00022801"/>
    </source>
</evidence>
<dbReference type="SUPFAM" id="SSF55811">
    <property type="entry name" value="Nudix"/>
    <property type="match status" value="1"/>
</dbReference>
<dbReference type="PROSITE" id="PS00893">
    <property type="entry name" value="NUDIX_BOX"/>
    <property type="match status" value="1"/>
</dbReference>
<feature type="binding site" evidence="6">
    <location>
        <position position="87"/>
    </location>
    <ligand>
        <name>Mg(2+)</name>
        <dbReference type="ChEBI" id="CHEBI:18420"/>
    </ligand>
</feature>
<dbReference type="PANTHER" id="PTHR10885">
    <property type="entry name" value="ISOPENTENYL-DIPHOSPHATE DELTA-ISOMERASE"/>
    <property type="match status" value="1"/>
</dbReference>
<dbReference type="InterPro" id="IPR020084">
    <property type="entry name" value="NUDIX_hydrolase_CS"/>
</dbReference>
<dbReference type="Gene3D" id="3.90.79.10">
    <property type="entry name" value="Nucleoside Triphosphate Pyrophosphohydrolase"/>
    <property type="match status" value="1"/>
</dbReference>
<evidence type="ECO:0000259" key="7">
    <source>
        <dbReference type="PROSITE" id="PS51462"/>
    </source>
</evidence>
<comment type="cofactor">
    <cofactor evidence="1">
        <name>Mg(2+)</name>
        <dbReference type="ChEBI" id="CHEBI:18420"/>
    </cofactor>
</comment>
<keyword evidence="4" id="KW-0378">Hydrolase</keyword>
<proteinExistence type="inferred from homology"/>
<dbReference type="PROSITE" id="PS51462">
    <property type="entry name" value="NUDIX"/>
    <property type="match status" value="1"/>
</dbReference>
<gene>
    <name evidence="8" type="ORF">SAMN05443637_101183</name>
</gene>
<dbReference type="GO" id="GO:0046872">
    <property type="term" value="F:metal ion binding"/>
    <property type="evidence" value="ECO:0007669"/>
    <property type="project" value="UniProtKB-KW"/>
</dbReference>
<feature type="domain" description="Nudix hydrolase" evidence="7">
    <location>
        <begin position="33"/>
        <end position="162"/>
    </location>
</feature>
<keyword evidence="3 6" id="KW-0479">Metal-binding</keyword>
<accession>A0A1M6NDB8</accession>
<dbReference type="OrthoDB" id="67499at2"/>
<evidence type="ECO:0000256" key="6">
    <source>
        <dbReference type="PIRSR" id="PIRSR017340-1"/>
    </source>
</evidence>
<dbReference type="STRING" id="1848.SAMN05443637_101183"/>
<keyword evidence="8" id="KW-0413">Isomerase</keyword>
<dbReference type="PANTHER" id="PTHR10885:SF0">
    <property type="entry name" value="ISOPENTENYL-DIPHOSPHATE DELTA-ISOMERASE"/>
    <property type="match status" value="1"/>
</dbReference>
<evidence type="ECO:0000256" key="2">
    <source>
        <dbReference type="ARBA" id="ARBA00005582"/>
    </source>
</evidence>
<dbReference type="InterPro" id="IPR024195">
    <property type="entry name" value="NUDIX_hydrolase_YfcD_pred"/>
</dbReference>
<dbReference type="AlphaFoldDB" id="A0A1M6NDB8"/>
<dbReference type="InterPro" id="IPR015797">
    <property type="entry name" value="NUDIX_hydrolase-like_dom_sf"/>
</dbReference>
<name>A0A1M6NDB8_PSETH</name>
<organism evidence="8 9">
    <name type="scientific">Pseudonocardia thermophila</name>
    <dbReference type="NCBI Taxonomy" id="1848"/>
    <lineage>
        <taxon>Bacteria</taxon>
        <taxon>Bacillati</taxon>
        <taxon>Actinomycetota</taxon>
        <taxon>Actinomycetes</taxon>
        <taxon>Pseudonocardiales</taxon>
        <taxon>Pseudonocardiaceae</taxon>
        <taxon>Pseudonocardia</taxon>
    </lineage>
</organism>
<dbReference type="EMBL" id="FRAP01000001">
    <property type="protein sequence ID" value="SHJ93609.1"/>
    <property type="molecule type" value="Genomic_DNA"/>
</dbReference>
<evidence type="ECO:0000313" key="8">
    <source>
        <dbReference type="EMBL" id="SHJ93609.1"/>
    </source>
</evidence>
<dbReference type="RefSeq" id="WP_073454885.1">
    <property type="nucleotide sequence ID" value="NZ_CALGVN010000042.1"/>
</dbReference>
<dbReference type="GO" id="GO:0016853">
    <property type="term" value="F:isomerase activity"/>
    <property type="evidence" value="ECO:0007669"/>
    <property type="project" value="UniProtKB-KW"/>
</dbReference>
<evidence type="ECO:0000313" key="9">
    <source>
        <dbReference type="Proteomes" id="UP000184363"/>
    </source>
</evidence>
<evidence type="ECO:0000256" key="5">
    <source>
        <dbReference type="ARBA" id="ARBA00022842"/>
    </source>
</evidence>
<feature type="binding site" evidence="6">
    <location>
        <position position="91"/>
    </location>
    <ligand>
        <name>Mg(2+)</name>
        <dbReference type="ChEBI" id="CHEBI:18420"/>
    </ligand>
</feature>
<dbReference type="Pfam" id="PF00293">
    <property type="entry name" value="NUDIX"/>
    <property type="match status" value="1"/>
</dbReference>